<evidence type="ECO:0000313" key="2">
    <source>
        <dbReference type="EMBL" id="TMW11043.1"/>
    </source>
</evidence>
<organism evidence="2 3">
    <name type="scientific">Alloalcanivorax gelatiniphagus</name>
    <dbReference type="NCBI Taxonomy" id="1194167"/>
    <lineage>
        <taxon>Bacteria</taxon>
        <taxon>Pseudomonadati</taxon>
        <taxon>Pseudomonadota</taxon>
        <taxon>Gammaproteobacteria</taxon>
        <taxon>Oceanospirillales</taxon>
        <taxon>Alcanivoracaceae</taxon>
        <taxon>Alloalcanivorax</taxon>
    </lineage>
</organism>
<comment type="caution">
    <text evidence="2">The sequence shown here is derived from an EMBL/GenBank/DDBJ whole genome shotgun (WGS) entry which is preliminary data.</text>
</comment>
<keyword evidence="3" id="KW-1185">Reference proteome</keyword>
<keyword evidence="1" id="KW-0472">Membrane</keyword>
<dbReference type="PANTHER" id="PTHR34219">
    <property type="entry name" value="IRON-REGULATED INNER MEMBRANE PROTEIN-RELATED"/>
    <property type="match status" value="1"/>
</dbReference>
<keyword evidence="1" id="KW-1133">Transmembrane helix</keyword>
<accession>A0ABY2XH82</accession>
<evidence type="ECO:0000256" key="1">
    <source>
        <dbReference type="SAM" id="Phobius"/>
    </source>
</evidence>
<evidence type="ECO:0000313" key="3">
    <source>
        <dbReference type="Proteomes" id="UP000739180"/>
    </source>
</evidence>
<keyword evidence="1" id="KW-0812">Transmembrane</keyword>
<dbReference type="RefSeq" id="WP_138773879.1">
    <property type="nucleotide sequence ID" value="NZ_JBHSSX010000021.1"/>
</dbReference>
<sequence length="402" mass="45454">MRMRQRLVVLHRYVGLVMAGFLIIAGLTGALLVWYYELDALINPHWLQVEPPTAHSEPLSPFALRDQVDAAYPDANVHWMMLTPPDAHSPVRFFLSPKANAPALPIDEVFVNPYTGQILGGRLWGDLSQGVSNLMPFVYRLHHSLALGTLGTWIFGLIALLWTLDCFVGAWLTFPPPRRRDDRQRPRRFWKRWAKAWQIRWRAGGHKRTFDLHRAGGLWPWALLLVFAWSGAALTLYDEIYRPTTGLFLSFQADPLDAVPTRANPNPQPQIGWEPGYQAARQNLEDLAQNRDLTIHALERFAYTPHKNALKLMARTSSDVNERFGETWVYVDATDAALLGYYLPTGEAAGNTITTWLTSLHIAAVGGVGYRVVATVLGMVVIVLSVTGVMVWWRKRRSRNGK</sequence>
<gene>
    <name evidence="2" type="ORF">FGS76_17235</name>
</gene>
<name>A0ABY2XH82_9GAMM</name>
<dbReference type="EMBL" id="VCQT01000045">
    <property type="protein sequence ID" value="TMW11043.1"/>
    <property type="molecule type" value="Genomic_DNA"/>
</dbReference>
<feature type="transmembrane region" description="Helical" evidence="1">
    <location>
        <begin position="153"/>
        <end position="174"/>
    </location>
</feature>
<feature type="transmembrane region" description="Helical" evidence="1">
    <location>
        <begin position="218"/>
        <end position="237"/>
    </location>
</feature>
<dbReference type="Pfam" id="PF03929">
    <property type="entry name" value="PepSY_TM"/>
    <property type="match status" value="1"/>
</dbReference>
<dbReference type="PANTHER" id="PTHR34219:SF5">
    <property type="entry name" value="BLR4505 PROTEIN"/>
    <property type="match status" value="1"/>
</dbReference>
<reference evidence="2 3" key="1">
    <citation type="submission" date="2019-05" db="EMBL/GenBank/DDBJ databases">
        <title>Genome of Alcanivorax gelatiniphagus, an oil degrading marine bacteria.</title>
        <authorList>
            <person name="Kwon K.K."/>
        </authorList>
    </citation>
    <scope>NUCLEOTIDE SEQUENCE [LARGE SCALE GENOMIC DNA]</scope>
    <source>
        <strain evidence="2 3">MEBiC 08158</strain>
    </source>
</reference>
<feature type="transmembrane region" description="Helical" evidence="1">
    <location>
        <begin position="12"/>
        <end position="36"/>
    </location>
</feature>
<feature type="transmembrane region" description="Helical" evidence="1">
    <location>
        <begin position="368"/>
        <end position="393"/>
    </location>
</feature>
<protein>
    <submittedName>
        <fullName evidence="2">PepSY domain-containing protein</fullName>
    </submittedName>
</protein>
<proteinExistence type="predicted"/>
<dbReference type="Proteomes" id="UP000739180">
    <property type="component" value="Unassembled WGS sequence"/>
</dbReference>
<dbReference type="InterPro" id="IPR005625">
    <property type="entry name" value="PepSY-ass_TM"/>
</dbReference>